<organism evidence="1 2">
    <name type="scientific">Dreissena polymorpha</name>
    <name type="common">Zebra mussel</name>
    <name type="synonym">Mytilus polymorpha</name>
    <dbReference type="NCBI Taxonomy" id="45954"/>
    <lineage>
        <taxon>Eukaryota</taxon>
        <taxon>Metazoa</taxon>
        <taxon>Spiralia</taxon>
        <taxon>Lophotrochozoa</taxon>
        <taxon>Mollusca</taxon>
        <taxon>Bivalvia</taxon>
        <taxon>Autobranchia</taxon>
        <taxon>Heteroconchia</taxon>
        <taxon>Euheterodonta</taxon>
        <taxon>Imparidentia</taxon>
        <taxon>Neoheterodontei</taxon>
        <taxon>Myida</taxon>
        <taxon>Dreissenoidea</taxon>
        <taxon>Dreissenidae</taxon>
        <taxon>Dreissena</taxon>
    </lineage>
</organism>
<comment type="caution">
    <text evidence="1">The sequence shown here is derived from an EMBL/GenBank/DDBJ whole genome shotgun (WGS) entry which is preliminary data.</text>
</comment>
<sequence length="77" mass="8935">MNHLTNFLDFVTEGHILLLAAQLRKNENFSEQLTSLEDVTQLAKEIIQFIWPNTNEYVAAVEDDRKYTCICDEEDGE</sequence>
<dbReference type="AlphaFoldDB" id="A0A9D3XZ66"/>
<proteinExistence type="predicted"/>
<dbReference type="Proteomes" id="UP000828390">
    <property type="component" value="Unassembled WGS sequence"/>
</dbReference>
<name>A0A9D3XZ66_DREPO</name>
<reference evidence="1" key="2">
    <citation type="submission" date="2020-11" db="EMBL/GenBank/DDBJ databases">
        <authorList>
            <person name="McCartney M.A."/>
            <person name="Auch B."/>
            <person name="Kono T."/>
            <person name="Mallez S."/>
            <person name="Becker A."/>
            <person name="Gohl D.M."/>
            <person name="Silverstein K.A.T."/>
            <person name="Koren S."/>
            <person name="Bechman K.B."/>
            <person name="Herman A."/>
            <person name="Abrahante J.E."/>
            <person name="Garbe J."/>
        </authorList>
    </citation>
    <scope>NUCLEOTIDE SEQUENCE</scope>
    <source>
        <strain evidence="1">Duluth1</strain>
        <tissue evidence="1">Whole animal</tissue>
    </source>
</reference>
<evidence type="ECO:0000313" key="1">
    <source>
        <dbReference type="EMBL" id="KAH3691054.1"/>
    </source>
</evidence>
<reference evidence="1" key="1">
    <citation type="journal article" date="2019" name="bioRxiv">
        <title>The Genome of the Zebra Mussel, Dreissena polymorpha: A Resource for Invasive Species Research.</title>
        <authorList>
            <person name="McCartney M.A."/>
            <person name="Auch B."/>
            <person name="Kono T."/>
            <person name="Mallez S."/>
            <person name="Zhang Y."/>
            <person name="Obille A."/>
            <person name="Becker A."/>
            <person name="Abrahante J.E."/>
            <person name="Garbe J."/>
            <person name="Badalamenti J.P."/>
            <person name="Herman A."/>
            <person name="Mangelson H."/>
            <person name="Liachko I."/>
            <person name="Sullivan S."/>
            <person name="Sone E.D."/>
            <person name="Koren S."/>
            <person name="Silverstein K.A.T."/>
            <person name="Beckman K.B."/>
            <person name="Gohl D.M."/>
        </authorList>
    </citation>
    <scope>NUCLEOTIDE SEQUENCE</scope>
    <source>
        <strain evidence="1">Duluth1</strain>
        <tissue evidence="1">Whole animal</tissue>
    </source>
</reference>
<accession>A0A9D3XZ66</accession>
<evidence type="ECO:0000313" key="2">
    <source>
        <dbReference type="Proteomes" id="UP000828390"/>
    </source>
</evidence>
<gene>
    <name evidence="1" type="ORF">DPMN_193654</name>
</gene>
<dbReference type="EMBL" id="JAIWYP010000046">
    <property type="protein sequence ID" value="KAH3691054.1"/>
    <property type="molecule type" value="Genomic_DNA"/>
</dbReference>
<protein>
    <submittedName>
        <fullName evidence="1">Uncharacterized protein</fullName>
    </submittedName>
</protein>
<keyword evidence="2" id="KW-1185">Reference proteome</keyword>